<protein>
    <submittedName>
        <fullName evidence="1">Uncharacterized protein</fullName>
    </submittedName>
</protein>
<dbReference type="EMBL" id="LGPB01000109">
    <property type="protein sequence ID" value="KRG11825.1"/>
    <property type="molecule type" value="Genomic_DNA"/>
</dbReference>
<organism evidence="1 2">
    <name type="scientific">Lederbergia galactosidilytica</name>
    <dbReference type="NCBI Taxonomy" id="217031"/>
    <lineage>
        <taxon>Bacteria</taxon>
        <taxon>Bacillati</taxon>
        <taxon>Bacillota</taxon>
        <taxon>Bacilli</taxon>
        <taxon>Bacillales</taxon>
        <taxon>Bacillaceae</taxon>
        <taxon>Lederbergia</taxon>
    </lineage>
</organism>
<proteinExistence type="predicted"/>
<gene>
    <name evidence="1" type="ORF">ACA29_13715</name>
</gene>
<name>A0A0Q9Y6L3_9BACI</name>
<comment type="caution">
    <text evidence="1">The sequence shown here is derived from an EMBL/GenBank/DDBJ whole genome shotgun (WGS) entry which is preliminary data.</text>
</comment>
<dbReference type="PATRIC" id="fig|217031.4.peg.4606"/>
<sequence>MIKKTEITQGNGVNQIAISNSDNNQITIINNPKDHISYLIRNGEIQEAVDEFAKVYKQIGQLHPLHPLYTYKPVTLGSKIVLEHQPLNSEIAKKYPIKYRGRFSIIDKDIEVGETIDEFIRRKHIAQEEIAIDIKFIETWIGQKRIVDPLSFEQNAIQEGSWYILPDPPPPPIKAKLVFKGPEDKVIIDFLELRTTKISRKDNIGIISNDHQKKSPLLFSFTIKNLFKNELSTKKLDVNINIKIREGFERTVIAEIMYLTFMKYINISGKMSLVDLEKGADFLVAQTASETFHHDEKAIDERLLLLNDLRIIEDYFNVDFHIPDTIADDDFRKIEILKAIIEEKEVVTGLKNFSATFNSIDGLEKLITDTRDRPIMVTADSSTRLNINIFSAIVPNINMSYKVEDIKVKNPEKIQKKIELFDEGDIIKVEFIPGKKNKLSTRYSINSSS</sequence>
<reference evidence="1 2" key="1">
    <citation type="submission" date="2015-06" db="EMBL/GenBank/DDBJ databases">
        <title>Genome sequencing project of Bacillus galactosidilyticus PL133.</title>
        <authorList>
            <person name="Gaiero J."/>
            <person name="Nicol R."/>
            <person name="Habash M."/>
        </authorList>
    </citation>
    <scope>NUCLEOTIDE SEQUENCE [LARGE SCALE GENOMIC DNA]</scope>
    <source>
        <strain evidence="1 2">PL133</strain>
    </source>
</reference>
<accession>A0A0Q9Y6L3</accession>
<evidence type="ECO:0000313" key="1">
    <source>
        <dbReference type="EMBL" id="KRG11825.1"/>
    </source>
</evidence>
<evidence type="ECO:0000313" key="2">
    <source>
        <dbReference type="Proteomes" id="UP000053881"/>
    </source>
</evidence>
<dbReference type="Proteomes" id="UP000053881">
    <property type="component" value="Unassembled WGS sequence"/>
</dbReference>
<dbReference type="AlphaFoldDB" id="A0A0Q9Y6L3"/>